<feature type="region of interest" description="Disordered" evidence="1">
    <location>
        <begin position="36"/>
        <end position="87"/>
    </location>
</feature>
<evidence type="ECO:0000313" key="4">
    <source>
        <dbReference type="Proteomes" id="UP000247459"/>
    </source>
</evidence>
<dbReference type="Proteomes" id="UP000247459">
    <property type="component" value="Unassembled WGS sequence"/>
</dbReference>
<evidence type="ECO:0000256" key="2">
    <source>
        <dbReference type="SAM" id="SignalP"/>
    </source>
</evidence>
<sequence>MMKNNTNTFALWASVLCILLLISACGAKNNNESVQEHAYPQSKQPIEEAGKGSIPNSDAKQGNENPANTADGDEGKLSAQSDSSANDEQITIQIDQSDKPTENNKSFDFSVSQVPEGYTLSELRWTSNQITIINSPAEAIQHGGDGKEGFYISGNGQFSGFMYSDEMKGERGKITLVYKNEAGKEILAEQEVQLKK</sequence>
<reference evidence="3 4" key="1">
    <citation type="submission" date="2018-01" db="EMBL/GenBank/DDBJ databases">
        <title>Genome sequence of the PGP bacterium Paenibacillus illinoisensis E3.</title>
        <authorList>
            <person name="Rolli E."/>
            <person name="Marasco R."/>
            <person name="Bessem C."/>
            <person name="Michoud G."/>
            <person name="Gaiarsa S."/>
            <person name="Borin S."/>
            <person name="Daffonchio D."/>
        </authorList>
    </citation>
    <scope>NUCLEOTIDE SEQUENCE [LARGE SCALE GENOMIC DNA]</scope>
    <source>
        <strain evidence="3 4">E3</strain>
    </source>
</reference>
<accession>A0A2W0C958</accession>
<feature type="compositionally biased region" description="Polar residues" evidence="1">
    <location>
        <begin position="78"/>
        <end position="87"/>
    </location>
</feature>
<organism evidence="3 4">
    <name type="scientific">Paenibacillus illinoisensis</name>
    <dbReference type="NCBI Taxonomy" id="59845"/>
    <lineage>
        <taxon>Bacteria</taxon>
        <taxon>Bacillati</taxon>
        <taxon>Bacillota</taxon>
        <taxon>Bacilli</taxon>
        <taxon>Bacillales</taxon>
        <taxon>Paenibacillaceae</taxon>
        <taxon>Paenibacillus</taxon>
    </lineage>
</organism>
<protein>
    <recommendedName>
        <fullName evidence="5">Lipoprotein</fullName>
    </recommendedName>
</protein>
<evidence type="ECO:0008006" key="5">
    <source>
        <dbReference type="Google" id="ProtNLM"/>
    </source>
</evidence>
<gene>
    <name evidence="3" type="ORF">PIL02S_02079</name>
</gene>
<keyword evidence="2" id="KW-0732">Signal</keyword>
<dbReference type="PROSITE" id="PS51257">
    <property type="entry name" value="PROKAR_LIPOPROTEIN"/>
    <property type="match status" value="1"/>
</dbReference>
<feature type="compositionally biased region" description="Polar residues" evidence="1">
    <location>
        <begin position="54"/>
        <end position="68"/>
    </location>
</feature>
<name>A0A2W0C958_9BACL</name>
<dbReference type="EMBL" id="PRLG01000018">
    <property type="protein sequence ID" value="PYY29140.1"/>
    <property type="molecule type" value="Genomic_DNA"/>
</dbReference>
<comment type="caution">
    <text evidence="3">The sequence shown here is derived from an EMBL/GenBank/DDBJ whole genome shotgun (WGS) entry which is preliminary data.</text>
</comment>
<feature type="chain" id="PRO_5038995832" description="Lipoprotein" evidence="2">
    <location>
        <begin position="28"/>
        <end position="196"/>
    </location>
</feature>
<dbReference type="AlphaFoldDB" id="A0A2W0C958"/>
<evidence type="ECO:0000256" key="1">
    <source>
        <dbReference type="SAM" id="MobiDB-lite"/>
    </source>
</evidence>
<evidence type="ECO:0000313" key="3">
    <source>
        <dbReference type="EMBL" id="PYY29140.1"/>
    </source>
</evidence>
<proteinExistence type="predicted"/>
<feature type="signal peptide" evidence="2">
    <location>
        <begin position="1"/>
        <end position="27"/>
    </location>
</feature>